<dbReference type="Proteomes" id="UP000789920">
    <property type="component" value="Unassembled WGS sequence"/>
</dbReference>
<evidence type="ECO:0000313" key="2">
    <source>
        <dbReference type="Proteomes" id="UP000789920"/>
    </source>
</evidence>
<evidence type="ECO:0000313" key="1">
    <source>
        <dbReference type="EMBL" id="CAG8778365.1"/>
    </source>
</evidence>
<sequence>NNWEQPLLILACLLHPKYRMTYFKDKLKINYLKLDEYLKYYYKTWLEDDSKCILCKFADFSTGEYPFDEKTYDHFGDIWKYWNYAKDSTLN</sequence>
<gene>
    <name evidence="1" type="ORF">RPERSI_LOCUS17221</name>
</gene>
<keyword evidence="2" id="KW-1185">Reference proteome</keyword>
<protein>
    <submittedName>
        <fullName evidence="1">10620_t:CDS:1</fullName>
    </submittedName>
</protein>
<feature type="non-terminal residue" evidence="1">
    <location>
        <position position="1"/>
    </location>
</feature>
<proteinExistence type="predicted"/>
<dbReference type="EMBL" id="CAJVQC010043844">
    <property type="protein sequence ID" value="CAG8778365.1"/>
    <property type="molecule type" value="Genomic_DNA"/>
</dbReference>
<reference evidence="1" key="1">
    <citation type="submission" date="2021-06" db="EMBL/GenBank/DDBJ databases">
        <authorList>
            <person name="Kallberg Y."/>
            <person name="Tangrot J."/>
            <person name="Rosling A."/>
        </authorList>
    </citation>
    <scope>NUCLEOTIDE SEQUENCE</scope>
    <source>
        <strain evidence="1">MA461A</strain>
    </source>
</reference>
<name>A0ACA9R6A4_9GLOM</name>
<accession>A0ACA9R6A4</accession>
<organism evidence="1 2">
    <name type="scientific">Racocetra persica</name>
    <dbReference type="NCBI Taxonomy" id="160502"/>
    <lineage>
        <taxon>Eukaryota</taxon>
        <taxon>Fungi</taxon>
        <taxon>Fungi incertae sedis</taxon>
        <taxon>Mucoromycota</taxon>
        <taxon>Glomeromycotina</taxon>
        <taxon>Glomeromycetes</taxon>
        <taxon>Diversisporales</taxon>
        <taxon>Gigasporaceae</taxon>
        <taxon>Racocetra</taxon>
    </lineage>
</organism>
<comment type="caution">
    <text evidence="1">The sequence shown here is derived from an EMBL/GenBank/DDBJ whole genome shotgun (WGS) entry which is preliminary data.</text>
</comment>